<evidence type="ECO:0000313" key="2">
    <source>
        <dbReference type="Proteomes" id="UP001415169"/>
    </source>
</evidence>
<organism evidence="1 2">
    <name type="scientific">Gryllotalpicola daejeonensis</name>
    <dbReference type="NCBI Taxonomy" id="993087"/>
    <lineage>
        <taxon>Bacteria</taxon>
        <taxon>Bacillati</taxon>
        <taxon>Actinomycetota</taxon>
        <taxon>Actinomycetes</taxon>
        <taxon>Micrococcales</taxon>
        <taxon>Microbacteriaceae</taxon>
        <taxon>Gryllotalpicola</taxon>
    </lineage>
</organism>
<keyword evidence="2" id="KW-1185">Reference proteome</keyword>
<dbReference type="Proteomes" id="UP001415169">
    <property type="component" value="Unassembled WGS sequence"/>
</dbReference>
<dbReference type="PANTHER" id="PTHR38479:SF2">
    <property type="entry name" value="WINGED HELIX DNA-BINDING DOMAIN-CONTAINING PROTEIN"/>
    <property type="match status" value="1"/>
</dbReference>
<proteinExistence type="predicted"/>
<name>A0ABP7ZFL0_9MICO</name>
<dbReference type="InterPro" id="IPR009351">
    <property type="entry name" value="AlkZ-like"/>
</dbReference>
<accession>A0ABP7ZFL0</accession>
<dbReference type="GO" id="GO:0003677">
    <property type="term" value="F:DNA binding"/>
    <property type="evidence" value="ECO:0007669"/>
    <property type="project" value="UniProtKB-KW"/>
</dbReference>
<gene>
    <name evidence="1" type="ORF">GCM10022286_06290</name>
</gene>
<reference evidence="1" key="2">
    <citation type="submission" date="2023-12" db="EMBL/GenBank/DDBJ databases">
        <authorList>
            <person name="Sun Q."/>
            <person name="Inoue M."/>
        </authorList>
    </citation>
    <scope>NUCLEOTIDE SEQUENCE</scope>
    <source>
        <strain evidence="1">JCM 17590</strain>
    </source>
</reference>
<evidence type="ECO:0000313" key="1">
    <source>
        <dbReference type="EMBL" id="GAA4156233.1"/>
    </source>
</evidence>
<comment type="caution">
    <text evidence="1">The sequence shown here is derived from an EMBL/GenBank/DDBJ whole genome shotgun (WGS) entry which is preliminary data.</text>
</comment>
<keyword evidence="1" id="KW-0238">DNA-binding</keyword>
<dbReference type="PANTHER" id="PTHR38479">
    <property type="entry name" value="LMO0824 PROTEIN"/>
    <property type="match status" value="1"/>
</dbReference>
<protein>
    <submittedName>
        <fullName evidence="1">Winged helix DNA-binding domain-containing protein</fullName>
    </submittedName>
</protein>
<sequence>MTKASASELRRLRLAAQGLAAERPSSVTDAARRLLAVQAQDLPAARWALGARVPDSVDQDVTDAIDSGALVRHWPLRGTLQLVTREDLRWLLELTAERQWRAAARIRESWGVTVDLLATARQASVAALEGGRALTRAELSTVLETAGVAMGGGRGYQVISALAITGTLVWAASSGSTQRLALLDEWVPAAPAVDRDEALERLVTRYLAGHGPATAADLVWWAGIPVSWVRRGADAARVGLLEVDGTSYLIDQASAPPPAPRGALLLPAFDEYLLGYQQRDLVLPPRYRDRVAPQRNGRFLPIVVSAGRIVGTWSDEGDTVRARPFDEASPLSAASVARSAERYRLFRAAAG</sequence>
<dbReference type="Pfam" id="PF06224">
    <property type="entry name" value="AlkZ-like"/>
    <property type="match status" value="1"/>
</dbReference>
<dbReference type="RefSeq" id="WP_344790277.1">
    <property type="nucleotide sequence ID" value="NZ_BAABBV010000001.1"/>
</dbReference>
<reference evidence="1" key="1">
    <citation type="journal article" date="2014" name="Int. J. Syst. Evol. Microbiol.">
        <title>Complete genome of a new Firmicutes species belonging to the dominant human colonic microbiota ('Ruminococcus bicirculans') reveals two chromosomes and a selective capacity to utilize plant glucans.</title>
        <authorList>
            <consortium name="NISC Comparative Sequencing Program"/>
            <person name="Wegmann U."/>
            <person name="Louis P."/>
            <person name="Goesmann A."/>
            <person name="Henrissat B."/>
            <person name="Duncan S.H."/>
            <person name="Flint H.J."/>
        </authorList>
    </citation>
    <scope>NUCLEOTIDE SEQUENCE</scope>
    <source>
        <strain evidence="1">JCM 17590</strain>
    </source>
</reference>
<dbReference type="EMBL" id="BAABBV010000001">
    <property type="protein sequence ID" value="GAA4156233.1"/>
    <property type="molecule type" value="Genomic_DNA"/>
</dbReference>